<gene>
    <name evidence="1" type="ORF">CJP74_00340</name>
</gene>
<dbReference type="EMBL" id="NRJH01000003">
    <property type="protein sequence ID" value="RIY34063.1"/>
    <property type="molecule type" value="Genomic_DNA"/>
</dbReference>
<reference evidence="1 2" key="1">
    <citation type="submission" date="2017-08" db="EMBL/GenBank/DDBJ databases">
        <title>Reclassification of Bisgaard taxon 37 and 44.</title>
        <authorList>
            <person name="Christensen H."/>
        </authorList>
    </citation>
    <scope>NUCLEOTIDE SEQUENCE [LARGE SCALE GENOMIC DNA]</scope>
    <source>
        <strain evidence="1 2">B96_4</strain>
    </source>
</reference>
<dbReference type="Proteomes" id="UP000266258">
    <property type="component" value="Unassembled WGS sequence"/>
</dbReference>
<name>A0A3A1Y710_9GAMM</name>
<protein>
    <submittedName>
        <fullName evidence="1">Uncharacterized protein</fullName>
    </submittedName>
</protein>
<accession>A0A3A1Y710</accession>
<evidence type="ECO:0000313" key="2">
    <source>
        <dbReference type="Proteomes" id="UP000266258"/>
    </source>
</evidence>
<sequence>MQNVNALRSAVGNNNLKFEIFAPFKEISSLLRKHKEQKDRLNFLTQVLLELNLAFAREPKLQQSKFFSKFTPSVEENRLFALFEQFYTAWQKLPQFTDFSPADRFEIGIFFLNKTLASLFSPEYELDQTSANYKNNLEDHKKLILNDLQAQSLYAFIFKLVRKLTNSEQLVVNNATTFNGPLFRACPDKLDFLALGQSNANYLNLFNDPAWQAYCQQVFASKNRFYHKASQWNQDSFADFIAKTPAHTSSSILTIVADKKELHGFKLEQLLAPLKRGEKLFLLISSDYLYTSASHKDRPLLEQIIYLKHLSHCVFFGADYFTIYPSCLLVLDKEAVEQVSFWDLSQYSPEQLPAEPQDLAFTYSAEQVKELYRQADCLSPFNTCLTPGCQAQEQELTQSYQDYQDLKGSVFHAKI</sequence>
<evidence type="ECO:0000313" key="1">
    <source>
        <dbReference type="EMBL" id="RIY34063.1"/>
    </source>
</evidence>
<organism evidence="1 2">
    <name type="scientific">Psittacicella melopsittaci</name>
    <dbReference type="NCBI Taxonomy" id="2028576"/>
    <lineage>
        <taxon>Bacteria</taxon>
        <taxon>Pseudomonadati</taxon>
        <taxon>Pseudomonadota</taxon>
        <taxon>Gammaproteobacteria</taxon>
        <taxon>Pasteurellales</taxon>
        <taxon>Psittacicellaceae</taxon>
        <taxon>Psittacicella</taxon>
    </lineage>
</organism>
<comment type="caution">
    <text evidence="1">The sequence shown here is derived from an EMBL/GenBank/DDBJ whole genome shotgun (WGS) entry which is preliminary data.</text>
</comment>
<proteinExistence type="predicted"/>
<dbReference type="RefSeq" id="WP_119496287.1">
    <property type="nucleotide sequence ID" value="NZ_NRJH01000003.1"/>
</dbReference>
<keyword evidence="2" id="KW-1185">Reference proteome</keyword>
<dbReference type="AlphaFoldDB" id="A0A3A1Y710"/>